<feature type="compositionally biased region" description="Basic and acidic residues" evidence="1">
    <location>
        <begin position="82"/>
        <end position="108"/>
    </location>
</feature>
<name>L7UZP8_MYCL1</name>
<feature type="compositionally biased region" description="Basic and acidic residues" evidence="1">
    <location>
        <begin position="55"/>
        <end position="65"/>
    </location>
</feature>
<reference evidence="2 3" key="1">
    <citation type="journal article" date="2013" name="J. Bacteriol.">
        <title>Complete Genome Sequence of the Frog Pathogen Mycobacterium ulcerans Ecovar Liflandii.</title>
        <authorList>
            <person name="Tobias N.J."/>
            <person name="Doig K.D."/>
            <person name="Medema M.H."/>
            <person name="Chen H."/>
            <person name="Haring V."/>
            <person name="Moore R."/>
            <person name="Seemann T."/>
            <person name="Stinear T.P."/>
        </authorList>
    </citation>
    <scope>NUCLEOTIDE SEQUENCE [LARGE SCALE GENOMIC DNA]</scope>
    <source>
        <strain evidence="2 3">128FXT</strain>
    </source>
</reference>
<evidence type="ECO:0000313" key="2">
    <source>
        <dbReference type="EMBL" id="AGC60926.1"/>
    </source>
</evidence>
<dbReference type="EMBL" id="CP003899">
    <property type="protein sequence ID" value="AGC60926.1"/>
    <property type="molecule type" value="Genomic_DNA"/>
</dbReference>
<evidence type="ECO:0000256" key="1">
    <source>
        <dbReference type="SAM" id="MobiDB-lite"/>
    </source>
</evidence>
<accession>L7UZP8</accession>
<sequence>MNPVHQDFCSGDGLEADHDHPEVPVQPADREPGPAAEGVGSKVGERPGGRIRGGHLGEHPHHQKDQQTAQRVGQEGGGTGSADDHTGPDEKAGPDDTADRDHVELTLR</sequence>
<feature type="compositionally biased region" description="Basic and acidic residues" evidence="1">
    <location>
        <begin position="15"/>
        <end position="32"/>
    </location>
</feature>
<proteinExistence type="predicted"/>
<evidence type="ECO:0000313" key="3">
    <source>
        <dbReference type="Proteomes" id="UP000011157"/>
    </source>
</evidence>
<feature type="region of interest" description="Disordered" evidence="1">
    <location>
        <begin position="1"/>
        <end position="108"/>
    </location>
</feature>
<keyword evidence="3" id="KW-1185">Reference proteome</keyword>
<protein>
    <submittedName>
        <fullName evidence="2">Uncharacterized protein</fullName>
    </submittedName>
</protein>
<dbReference type="KEGG" id="mli:MULP_00887"/>
<dbReference type="AlphaFoldDB" id="L7UZP8"/>
<dbReference type="HOGENOM" id="CLU_2194023_0_0_11"/>
<dbReference type="PATRIC" id="fig|459424.11.peg.906"/>
<gene>
    <name evidence="2" type="ordered locus">MULP_00887</name>
</gene>
<organism evidence="2 3">
    <name type="scientific">Mycobacterium liflandii (strain 128FXT)</name>
    <dbReference type="NCBI Taxonomy" id="459424"/>
    <lineage>
        <taxon>Bacteria</taxon>
        <taxon>Bacillati</taxon>
        <taxon>Actinomycetota</taxon>
        <taxon>Actinomycetes</taxon>
        <taxon>Mycobacteriales</taxon>
        <taxon>Mycobacteriaceae</taxon>
        <taxon>Mycobacterium</taxon>
        <taxon>Mycobacterium ulcerans group</taxon>
    </lineage>
</organism>
<dbReference type="Proteomes" id="UP000011157">
    <property type="component" value="Chromosome"/>
</dbReference>